<dbReference type="PROSITE" id="PS01050">
    <property type="entry name" value="YJEF_C_2"/>
    <property type="match status" value="1"/>
</dbReference>
<feature type="binding site" evidence="18">
    <location>
        <begin position="58"/>
        <end position="62"/>
    </location>
    <ligand>
        <name>(6S)-NADPHX</name>
        <dbReference type="ChEBI" id="CHEBI:64076"/>
    </ligand>
</feature>
<dbReference type="PIRSF" id="PIRSF017184">
    <property type="entry name" value="Nnr"/>
    <property type="match status" value="1"/>
</dbReference>
<evidence type="ECO:0000256" key="9">
    <source>
        <dbReference type="ARBA" id="ARBA00022958"/>
    </source>
</evidence>
<comment type="similarity">
    <text evidence="17">Belongs to the NnrD/CARKD family.</text>
</comment>
<feature type="domain" description="YjeF C-terminal" evidence="20">
    <location>
        <begin position="219"/>
        <end position="488"/>
    </location>
</feature>
<comment type="similarity">
    <text evidence="3 19">In the N-terminal section; belongs to the NnrE/AIBP family.</text>
</comment>
<evidence type="ECO:0000256" key="19">
    <source>
        <dbReference type="PIRNR" id="PIRNR017184"/>
    </source>
</evidence>
<comment type="similarity">
    <text evidence="18">Belongs to the NnrE/AIBP family.</text>
</comment>
<dbReference type="GO" id="GO:0110051">
    <property type="term" value="P:metabolite repair"/>
    <property type="evidence" value="ECO:0007669"/>
    <property type="project" value="TreeGrafter"/>
</dbReference>
<comment type="function">
    <text evidence="17">Catalyzes the dehydration of the S-form of NAD(P)HX at the expense of ADP, which is converted to AMP. Together with NAD(P)HX epimerase, which catalyzes the epimerization of the S- and R-forms, the enzyme allows the repair of both epimers of NAD(P)HX, a damaged form of NAD(P)H that is a result of enzymatic or heat-dependent hydration.</text>
</comment>
<comment type="cofactor">
    <cofactor evidence="18 19">
        <name>K(+)</name>
        <dbReference type="ChEBI" id="CHEBI:29103"/>
    </cofactor>
    <text evidence="18 19">Binds 1 potassium ion per subunit.</text>
</comment>
<dbReference type="EMBL" id="JANWOI010000002">
    <property type="protein sequence ID" value="MDA5193732.1"/>
    <property type="molecule type" value="Genomic_DNA"/>
</dbReference>
<keyword evidence="12 17" id="KW-0456">Lyase</keyword>
<comment type="function">
    <text evidence="18">Catalyzes the epimerization of the S- and R-forms of NAD(P)HX, a damaged form of NAD(P)H that is a result of enzymatic or heat-dependent hydration. This is a prerequisite for the S-specific NAD(P)H-hydrate dehydratase to allow the repair of both epimers of NAD(P)HX.</text>
</comment>
<dbReference type="CDD" id="cd01171">
    <property type="entry name" value="YXKO-related"/>
    <property type="match status" value="1"/>
</dbReference>
<evidence type="ECO:0000259" key="20">
    <source>
        <dbReference type="PROSITE" id="PS51383"/>
    </source>
</evidence>
<feature type="domain" description="YjeF N-terminal" evidence="21">
    <location>
        <begin position="11"/>
        <end position="209"/>
    </location>
</feature>
<keyword evidence="23" id="KW-1185">Reference proteome</keyword>
<dbReference type="InterPro" id="IPR030677">
    <property type="entry name" value="Nnr"/>
</dbReference>
<comment type="caution">
    <text evidence="22">The sequence shown here is derived from an EMBL/GenBank/DDBJ whole genome shotgun (WGS) entry which is preliminary data.</text>
</comment>
<keyword evidence="11 18" id="KW-0413">Isomerase</keyword>
<dbReference type="PANTHER" id="PTHR12592">
    <property type="entry name" value="ATP-DEPENDENT (S)-NAD(P)H-HYDRATE DEHYDRATASE FAMILY MEMBER"/>
    <property type="match status" value="1"/>
</dbReference>
<feature type="binding site" evidence="18">
    <location>
        <position position="152"/>
    </location>
    <ligand>
        <name>(6S)-NADPHX</name>
        <dbReference type="ChEBI" id="CHEBI:64076"/>
    </ligand>
</feature>
<dbReference type="GO" id="GO:0005524">
    <property type="term" value="F:ATP binding"/>
    <property type="evidence" value="ECO:0007669"/>
    <property type="project" value="UniProtKB-UniRule"/>
</dbReference>
<evidence type="ECO:0000256" key="6">
    <source>
        <dbReference type="ARBA" id="ARBA00022741"/>
    </source>
</evidence>
<dbReference type="HAMAP" id="MF_01965">
    <property type="entry name" value="NADHX_dehydratase"/>
    <property type="match status" value="1"/>
</dbReference>
<dbReference type="NCBIfam" id="TIGR00197">
    <property type="entry name" value="yjeF_nterm"/>
    <property type="match status" value="1"/>
</dbReference>
<dbReference type="InterPro" id="IPR004443">
    <property type="entry name" value="YjeF_N_dom"/>
</dbReference>
<proteinExistence type="inferred from homology"/>
<feature type="binding site" evidence="18">
    <location>
        <position position="155"/>
    </location>
    <ligand>
        <name>K(+)</name>
        <dbReference type="ChEBI" id="CHEBI:29103"/>
    </ligand>
</feature>
<feature type="binding site" evidence="18">
    <location>
        <begin position="123"/>
        <end position="129"/>
    </location>
    <ligand>
        <name>(6S)-NADPHX</name>
        <dbReference type="ChEBI" id="CHEBI:64076"/>
    </ligand>
</feature>
<feature type="binding site" evidence="17">
    <location>
        <position position="433"/>
    </location>
    <ligand>
        <name>AMP</name>
        <dbReference type="ChEBI" id="CHEBI:456215"/>
    </ligand>
</feature>
<comment type="subunit">
    <text evidence="17">Homotetramer.</text>
</comment>
<evidence type="ECO:0000256" key="8">
    <source>
        <dbReference type="ARBA" id="ARBA00022857"/>
    </source>
</evidence>
<organism evidence="22 23">
    <name type="scientific">Govanella unica</name>
    <dbReference type="NCBI Taxonomy" id="2975056"/>
    <lineage>
        <taxon>Bacteria</taxon>
        <taxon>Pseudomonadati</taxon>
        <taxon>Pseudomonadota</taxon>
        <taxon>Alphaproteobacteria</taxon>
        <taxon>Emcibacterales</taxon>
        <taxon>Govanellaceae</taxon>
        <taxon>Govanella</taxon>
    </lineage>
</organism>
<feature type="binding site" evidence="17">
    <location>
        <position position="368"/>
    </location>
    <ligand>
        <name>(6S)-NADPHX</name>
        <dbReference type="ChEBI" id="CHEBI:64076"/>
    </ligand>
</feature>
<dbReference type="PANTHER" id="PTHR12592:SF0">
    <property type="entry name" value="ATP-DEPENDENT (S)-NAD(P)H-HYDRATE DEHYDRATASE"/>
    <property type="match status" value="1"/>
</dbReference>
<gene>
    <name evidence="17" type="primary">nnrD</name>
    <name evidence="18" type="synonym">nnrE</name>
    <name evidence="22" type="ORF">NYP16_07165</name>
</gene>
<protein>
    <recommendedName>
        <fullName evidence="19">Bifunctional NAD(P)H-hydrate repair enzyme</fullName>
    </recommendedName>
    <alternativeName>
        <fullName evidence="19">Nicotinamide nucleotide repair protein</fullName>
    </alternativeName>
    <domain>
        <recommendedName>
            <fullName evidence="19">ADP-dependent (S)-NAD(P)H-hydrate dehydratase</fullName>
            <ecNumber evidence="19">4.2.1.136</ecNumber>
        </recommendedName>
        <alternativeName>
            <fullName evidence="19">ADP-dependent NAD(P)HX dehydratase</fullName>
        </alternativeName>
    </domain>
    <domain>
        <recommendedName>
            <fullName evidence="19">NAD(P)H-hydrate epimerase</fullName>
            <ecNumber evidence="19">5.1.99.6</ecNumber>
        </recommendedName>
    </domain>
</protein>
<evidence type="ECO:0000256" key="13">
    <source>
        <dbReference type="ARBA" id="ARBA00023268"/>
    </source>
</evidence>
<reference evidence="22" key="2">
    <citation type="journal article" date="2023" name="Syst. Appl. Microbiol.">
        <title>Govania unica gen. nov., sp. nov., a rare biosphere bacterium that represents a novel family in the class Alphaproteobacteria.</title>
        <authorList>
            <person name="Vandamme P."/>
            <person name="Peeters C."/>
            <person name="Hettiarachchi A."/>
            <person name="Cnockaert M."/>
            <person name="Carlier A."/>
        </authorList>
    </citation>
    <scope>NUCLEOTIDE SEQUENCE</scope>
    <source>
        <strain evidence="22">LMG 31809</strain>
    </source>
</reference>
<sequence>MTGIVLTVAQMYDADRLAKADGMSGVALMGAAGRAVAGFLLSRFPHGGRVLVLCGPGNNGGDGFVAARHLKAAGWTVDLALLGERSALKGDAAHMADLWDGPVLALGPGVVAGQDVIVDALFGAGLSRPIEGVAAATLRRAALSKAFKLAVDMPSGVHGDSGQIMGESLAADATVTFFRKKTGHLLLPGRALCGAITVAHIGISDRVLETIQPRTTENTPVLWAHLWPWPKPTGHKYARGHAVIVSGGMANTGAAVLAANAALRIGAGLVTVACPIDALSVLAVKLTAVMTRPFADQAQFYDILSDPRKNVVLLGPGSGVSAETRRHVLMTLAAGKRVVLDADALTAFTDRPGELFEGERGELILTPHEGEFLRLFPDLGPGIADKVSRVRLAAARVGAVVLLKGGDTVIADPDGRAVITTNGPPDLATAGAGDVLAGLITGLLAQGMPLFEAAAAADWVHGAAASLFGPGLTAEDLPGLVPGVLRQLKDFS</sequence>
<evidence type="ECO:0000256" key="2">
    <source>
        <dbReference type="ARBA" id="ARBA00000909"/>
    </source>
</evidence>
<keyword evidence="7 17" id="KW-0067">ATP-binding</keyword>
<dbReference type="EC" id="5.1.99.6" evidence="19"/>
<evidence type="ECO:0000256" key="4">
    <source>
        <dbReference type="ARBA" id="ARBA00009524"/>
    </source>
</evidence>
<dbReference type="InterPro" id="IPR017953">
    <property type="entry name" value="Carbohydrate_kinase_pred_CS"/>
</dbReference>
<dbReference type="AlphaFoldDB" id="A0A9X3TYH9"/>
<evidence type="ECO:0000313" key="22">
    <source>
        <dbReference type="EMBL" id="MDA5193732.1"/>
    </source>
</evidence>
<comment type="function">
    <text evidence="14 19">Bifunctional enzyme that catalyzes the epimerization of the S- and R-forms of NAD(P)HX and the dehydration of the S-form of NAD(P)HX at the expense of ADP, which is converted to AMP. This allows the repair of both epimers of NAD(P)HX, a damaged form of NAD(P)H that is a result of enzymatic or heat-dependent hydration.</text>
</comment>
<dbReference type="SUPFAM" id="SSF53613">
    <property type="entry name" value="Ribokinase-like"/>
    <property type="match status" value="1"/>
</dbReference>
<dbReference type="GO" id="GO:0046496">
    <property type="term" value="P:nicotinamide nucleotide metabolic process"/>
    <property type="evidence" value="ECO:0007669"/>
    <property type="project" value="UniProtKB-UniRule"/>
</dbReference>
<feature type="binding site" evidence="18">
    <location>
        <position position="119"/>
    </location>
    <ligand>
        <name>K(+)</name>
        <dbReference type="ChEBI" id="CHEBI:29103"/>
    </ligand>
</feature>
<evidence type="ECO:0000256" key="14">
    <source>
        <dbReference type="ARBA" id="ARBA00025153"/>
    </source>
</evidence>
<name>A0A9X3TYH9_9PROT</name>
<dbReference type="Pfam" id="PF03853">
    <property type="entry name" value="YjeF_N"/>
    <property type="match status" value="1"/>
</dbReference>
<dbReference type="GO" id="GO:0052856">
    <property type="term" value="F:NAD(P)HX epimerase activity"/>
    <property type="evidence" value="ECO:0007669"/>
    <property type="project" value="UniProtKB-UniRule"/>
</dbReference>
<feature type="binding site" evidence="17">
    <location>
        <position position="434"/>
    </location>
    <ligand>
        <name>(6S)-NADPHX</name>
        <dbReference type="ChEBI" id="CHEBI:64076"/>
    </ligand>
</feature>
<reference evidence="22" key="1">
    <citation type="submission" date="2022-08" db="EMBL/GenBank/DDBJ databases">
        <authorList>
            <person name="Vandamme P."/>
            <person name="Hettiarachchi A."/>
            <person name="Peeters C."/>
            <person name="Cnockaert M."/>
            <person name="Carlier A."/>
        </authorList>
    </citation>
    <scope>NUCLEOTIDE SEQUENCE</scope>
    <source>
        <strain evidence="22">LMG 31809</strain>
    </source>
</reference>
<comment type="catalytic activity">
    <reaction evidence="2 18 19">
        <text>(6R)-NADPHX = (6S)-NADPHX</text>
        <dbReference type="Rhea" id="RHEA:32227"/>
        <dbReference type="ChEBI" id="CHEBI:64076"/>
        <dbReference type="ChEBI" id="CHEBI:64077"/>
        <dbReference type="EC" id="5.1.99.6"/>
    </reaction>
</comment>
<feature type="binding site" evidence="18">
    <location>
        <position position="59"/>
    </location>
    <ligand>
        <name>K(+)</name>
        <dbReference type="ChEBI" id="CHEBI:29103"/>
    </ligand>
</feature>
<comment type="catalytic activity">
    <reaction evidence="1 18 19">
        <text>(6R)-NADHX = (6S)-NADHX</text>
        <dbReference type="Rhea" id="RHEA:32215"/>
        <dbReference type="ChEBI" id="CHEBI:64074"/>
        <dbReference type="ChEBI" id="CHEBI:64075"/>
        <dbReference type="EC" id="5.1.99.6"/>
    </reaction>
</comment>
<comment type="catalytic activity">
    <reaction evidence="15 17 19">
        <text>(6S)-NADHX + ADP = AMP + phosphate + NADH + H(+)</text>
        <dbReference type="Rhea" id="RHEA:32223"/>
        <dbReference type="ChEBI" id="CHEBI:15378"/>
        <dbReference type="ChEBI" id="CHEBI:43474"/>
        <dbReference type="ChEBI" id="CHEBI:57945"/>
        <dbReference type="ChEBI" id="CHEBI:64074"/>
        <dbReference type="ChEBI" id="CHEBI:456215"/>
        <dbReference type="ChEBI" id="CHEBI:456216"/>
        <dbReference type="EC" id="4.2.1.136"/>
    </reaction>
</comment>
<dbReference type="NCBIfam" id="TIGR00196">
    <property type="entry name" value="yjeF_cterm"/>
    <property type="match status" value="1"/>
</dbReference>
<keyword evidence="6 17" id="KW-0547">Nucleotide-binding</keyword>
<feature type="binding site" evidence="17">
    <location>
        <begin position="404"/>
        <end position="408"/>
    </location>
    <ligand>
        <name>AMP</name>
        <dbReference type="ChEBI" id="CHEBI:456215"/>
    </ligand>
</feature>
<dbReference type="SUPFAM" id="SSF64153">
    <property type="entry name" value="YjeF N-terminal domain-like"/>
    <property type="match status" value="1"/>
</dbReference>
<dbReference type="RefSeq" id="WP_274943428.1">
    <property type="nucleotide sequence ID" value="NZ_JANWOI010000002.1"/>
</dbReference>
<evidence type="ECO:0000256" key="7">
    <source>
        <dbReference type="ARBA" id="ARBA00022840"/>
    </source>
</evidence>
<evidence type="ECO:0000259" key="21">
    <source>
        <dbReference type="PROSITE" id="PS51385"/>
    </source>
</evidence>
<comment type="caution">
    <text evidence="18">Lacks conserved residue(s) required for the propagation of feature annotation.</text>
</comment>
<dbReference type="Proteomes" id="UP001141619">
    <property type="component" value="Unassembled WGS sequence"/>
</dbReference>
<comment type="catalytic activity">
    <reaction evidence="16 17 19">
        <text>(6S)-NADPHX + ADP = AMP + phosphate + NADPH + H(+)</text>
        <dbReference type="Rhea" id="RHEA:32235"/>
        <dbReference type="ChEBI" id="CHEBI:15378"/>
        <dbReference type="ChEBI" id="CHEBI:43474"/>
        <dbReference type="ChEBI" id="CHEBI:57783"/>
        <dbReference type="ChEBI" id="CHEBI:64076"/>
        <dbReference type="ChEBI" id="CHEBI:456215"/>
        <dbReference type="ChEBI" id="CHEBI:456216"/>
        <dbReference type="EC" id="4.2.1.136"/>
    </reaction>
</comment>
<evidence type="ECO:0000256" key="3">
    <source>
        <dbReference type="ARBA" id="ARBA00006001"/>
    </source>
</evidence>
<keyword evidence="5 18" id="KW-0479">Metal-binding</keyword>
<evidence type="ECO:0000256" key="1">
    <source>
        <dbReference type="ARBA" id="ARBA00000013"/>
    </source>
</evidence>
<evidence type="ECO:0000256" key="16">
    <source>
        <dbReference type="ARBA" id="ARBA00049209"/>
    </source>
</evidence>
<accession>A0A9X3TYH9</accession>
<evidence type="ECO:0000256" key="12">
    <source>
        <dbReference type="ARBA" id="ARBA00023239"/>
    </source>
</evidence>
<dbReference type="PROSITE" id="PS51383">
    <property type="entry name" value="YJEF_C_3"/>
    <property type="match status" value="1"/>
</dbReference>
<evidence type="ECO:0000313" key="23">
    <source>
        <dbReference type="Proteomes" id="UP001141619"/>
    </source>
</evidence>
<dbReference type="GO" id="GO:0052855">
    <property type="term" value="F:ADP-dependent NAD(P)H-hydrate dehydratase activity"/>
    <property type="evidence" value="ECO:0007669"/>
    <property type="project" value="UniProtKB-UniRule"/>
</dbReference>
<dbReference type="PROSITE" id="PS51385">
    <property type="entry name" value="YJEF_N"/>
    <property type="match status" value="1"/>
</dbReference>
<keyword evidence="13" id="KW-0511">Multifunctional enzyme</keyword>
<dbReference type="InterPro" id="IPR036652">
    <property type="entry name" value="YjeF_N_dom_sf"/>
</dbReference>
<dbReference type="HAMAP" id="MF_01966">
    <property type="entry name" value="NADHX_epimerase"/>
    <property type="match status" value="1"/>
</dbReference>
<evidence type="ECO:0000256" key="18">
    <source>
        <dbReference type="HAMAP-Rule" id="MF_01966"/>
    </source>
</evidence>
<evidence type="ECO:0000256" key="17">
    <source>
        <dbReference type="HAMAP-Rule" id="MF_01965"/>
    </source>
</evidence>
<keyword evidence="9 18" id="KW-0630">Potassium</keyword>
<dbReference type="InterPro" id="IPR000631">
    <property type="entry name" value="CARKD"/>
</dbReference>
<keyword evidence="10 17" id="KW-0520">NAD</keyword>
<dbReference type="Gene3D" id="3.40.50.10260">
    <property type="entry name" value="YjeF N-terminal domain"/>
    <property type="match status" value="1"/>
</dbReference>
<evidence type="ECO:0000256" key="5">
    <source>
        <dbReference type="ARBA" id="ARBA00022723"/>
    </source>
</evidence>
<evidence type="ECO:0000256" key="11">
    <source>
        <dbReference type="ARBA" id="ARBA00023235"/>
    </source>
</evidence>
<dbReference type="Gene3D" id="3.40.1190.20">
    <property type="match status" value="1"/>
</dbReference>
<evidence type="ECO:0000256" key="15">
    <source>
        <dbReference type="ARBA" id="ARBA00048238"/>
    </source>
</evidence>
<feature type="binding site" evidence="17">
    <location>
        <position position="254"/>
    </location>
    <ligand>
        <name>(6S)-NADPHX</name>
        <dbReference type="ChEBI" id="CHEBI:64076"/>
    </ligand>
</feature>
<comment type="similarity">
    <text evidence="4 19">In the C-terminal section; belongs to the NnrD/CARKD family.</text>
</comment>
<dbReference type="InterPro" id="IPR029056">
    <property type="entry name" value="Ribokinase-like"/>
</dbReference>
<dbReference type="GO" id="GO:0046872">
    <property type="term" value="F:metal ion binding"/>
    <property type="evidence" value="ECO:0007669"/>
    <property type="project" value="UniProtKB-UniRule"/>
</dbReference>
<dbReference type="Pfam" id="PF01256">
    <property type="entry name" value="Carb_kinase"/>
    <property type="match status" value="1"/>
</dbReference>
<evidence type="ECO:0000256" key="10">
    <source>
        <dbReference type="ARBA" id="ARBA00023027"/>
    </source>
</evidence>
<feature type="binding site" evidence="17">
    <location>
        <position position="317"/>
    </location>
    <ligand>
        <name>(6S)-NADPHX</name>
        <dbReference type="ChEBI" id="CHEBI:64076"/>
    </ligand>
</feature>
<comment type="cofactor">
    <cofactor evidence="17">
        <name>Mg(2+)</name>
        <dbReference type="ChEBI" id="CHEBI:18420"/>
    </cofactor>
</comment>
<dbReference type="EC" id="4.2.1.136" evidence="19"/>
<keyword evidence="8 17" id="KW-0521">NADP</keyword>